<feature type="compositionally biased region" description="Basic and acidic residues" evidence="2">
    <location>
        <begin position="763"/>
        <end position="782"/>
    </location>
</feature>
<feature type="compositionally biased region" description="Basic and acidic residues" evidence="2">
    <location>
        <begin position="413"/>
        <end position="422"/>
    </location>
</feature>
<feature type="coiled-coil region" evidence="1">
    <location>
        <begin position="998"/>
        <end position="1078"/>
    </location>
</feature>
<feature type="compositionally biased region" description="Basic residues" evidence="2">
    <location>
        <begin position="683"/>
        <end position="694"/>
    </location>
</feature>
<dbReference type="AlphaFoldDB" id="A0A8S9NJ93"/>
<evidence type="ECO:0000313" key="4">
    <source>
        <dbReference type="Proteomes" id="UP000712600"/>
    </source>
</evidence>
<accession>A0A8S9NJ93</accession>
<feature type="compositionally biased region" description="Basic residues" evidence="2">
    <location>
        <begin position="132"/>
        <end position="144"/>
    </location>
</feature>
<feature type="compositionally biased region" description="Polar residues" evidence="2">
    <location>
        <begin position="641"/>
        <end position="657"/>
    </location>
</feature>
<feature type="compositionally biased region" description="Basic and acidic residues" evidence="2">
    <location>
        <begin position="212"/>
        <end position="231"/>
    </location>
</feature>
<evidence type="ECO:0000313" key="3">
    <source>
        <dbReference type="EMBL" id="KAF3501868.1"/>
    </source>
</evidence>
<feature type="compositionally biased region" description="Acidic residues" evidence="2">
    <location>
        <begin position="150"/>
        <end position="163"/>
    </location>
</feature>
<dbReference type="EMBL" id="QGKX02001621">
    <property type="protein sequence ID" value="KAF3501868.1"/>
    <property type="molecule type" value="Genomic_DNA"/>
</dbReference>
<feature type="compositionally biased region" description="Basic and acidic residues" evidence="2">
    <location>
        <begin position="186"/>
        <end position="198"/>
    </location>
</feature>
<feature type="compositionally biased region" description="Low complexity" evidence="2">
    <location>
        <begin position="13"/>
        <end position="26"/>
    </location>
</feature>
<reference evidence="3" key="1">
    <citation type="submission" date="2019-12" db="EMBL/GenBank/DDBJ databases">
        <title>Genome sequencing and annotation of Brassica cretica.</title>
        <authorList>
            <person name="Studholme D.J."/>
            <person name="Sarris P."/>
        </authorList>
    </citation>
    <scope>NUCLEOTIDE SEQUENCE</scope>
    <source>
        <strain evidence="3">PFS-109/04</strain>
        <tissue evidence="3">Leaf</tissue>
    </source>
</reference>
<comment type="caution">
    <text evidence="3">The sequence shown here is derived from an EMBL/GenBank/DDBJ whole genome shotgun (WGS) entry which is preliminary data.</text>
</comment>
<proteinExistence type="predicted"/>
<feature type="compositionally biased region" description="Basic and acidic residues" evidence="2">
    <location>
        <begin position="450"/>
        <end position="462"/>
    </location>
</feature>
<feature type="compositionally biased region" description="Basic and acidic residues" evidence="2">
    <location>
        <begin position="1"/>
        <end position="11"/>
    </location>
</feature>
<name>A0A8S9NJ93_BRACR</name>
<feature type="compositionally biased region" description="Polar residues" evidence="2">
    <location>
        <begin position="257"/>
        <end position="268"/>
    </location>
</feature>
<feature type="region of interest" description="Disordered" evidence="2">
    <location>
        <begin position="102"/>
        <end position="283"/>
    </location>
</feature>
<protein>
    <submittedName>
        <fullName evidence="3">Uncharacterized protein</fullName>
    </submittedName>
</protein>
<dbReference type="Proteomes" id="UP000712600">
    <property type="component" value="Unassembled WGS sequence"/>
</dbReference>
<gene>
    <name evidence="3" type="ORF">F2Q69_00041132</name>
</gene>
<feature type="region of interest" description="Disordered" evidence="2">
    <location>
        <begin position="385"/>
        <end position="545"/>
    </location>
</feature>
<feature type="region of interest" description="Disordered" evidence="2">
    <location>
        <begin position="1"/>
        <end position="41"/>
    </location>
</feature>
<feature type="compositionally biased region" description="Basic and acidic residues" evidence="2">
    <location>
        <begin position="695"/>
        <end position="706"/>
    </location>
</feature>
<feature type="compositionally biased region" description="Basic and acidic residues" evidence="2">
    <location>
        <begin position="835"/>
        <end position="848"/>
    </location>
</feature>
<feature type="compositionally biased region" description="Basic and acidic residues" evidence="2">
    <location>
        <begin position="106"/>
        <end position="115"/>
    </location>
</feature>
<feature type="region of interest" description="Disordered" evidence="2">
    <location>
        <begin position="641"/>
        <end position="909"/>
    </location>
</feature>
<feature type="compositionally biased region" description="Basic and acidic residues" evidence="2">
    <location>
        <begin position="716"/>
        <end position="729"/>
    </location>
</feature>
<feature type="compositionally biased region" description="Polar residues" evidence="2">
    <location>
        <begin position="392"/>
        <end position="412"/>
    </location>
</feature>
<evidence type="ECO:0000256" key="1">
    <source>
        <dbReference type="SAM" id="Coils"/>
    </source>
</evidence>
<keyword evidence="1" id="KW-0175">Coiled coil</keyword>
<evidence type="ECO:0000256" key="2">
    <source>
        <dbReference type="SAM" id="MobiDB-lite"/>
    </source>
</evidence>
<sequence>MIHDEGADRVEFGSSDVSGSGSDASSQTSRHSRRARREIPFDQVDCRPTIYHPGGIFEELSPLPPELLRDPRAHHLRWPDLSREWIRRQEVRIPELIRSRYFPCSDGDRASKEGAPDLVDEGVGAEPPTSSPKKKKKKSRKSKRRVIEELPLEEIASLDETSEGLEARKEKGGRKRPYEGATSSVDHGEAPVVEREGAAEDPVETNSSEGVPEDRPRKKKISIEAEPHPSDVEAALVEVVTRDGFCPETPSEKRKVSTQGSDPVTSERSAPDPSARKGSRSEGSIVKRGRIEFLDRVEFSYDETTPLILNSLRYAELKRQIRGGTKEMPQLEDLYFKSEYIDAASSRARSRLPVVLGPRKSRMFLSTRKQQKLLDEARKMDGVPDLSALLKGNQQMLSKKSTPANVQASTSSDGDRASKEGAPDLVDEGVGAEPPTSEIASLDETSEGLQARKEKEGRKRPYDGATSSVDHGVVPAVEREGAAEDPVETNPSEGVPEDRPRKKKRSIEAEPRPSDGEAALVEVVTRDGVSPETPPEKRKVSMQGIRHPNTIAYPEKFFESARAIAARSHLRWPDLSREWIRRQEARIARVDWESRLPVVLGPRKSCMFLSTRKQQKLLDEARKMDGVPDLSALLKGNQQLLSKKSTPANVQASTSSGGDRASKEGAPDLVDEGVGAEPPTSGPKKKKKKSRESKRRVTEELPHEEIASLDETSEGLEARKEKEGRKRPYDGATSSVDHGVVPAVEREGAAEDPVETNPSEGVPEDRPRKKKRSIEAEPRPSDGEAALVEVVTRDGVSPETPPEKRKVSMQGSDPVTSERSTPDPKRPYEGSTSSVDHREAPAVEREGAAEDPVETNPSEGVPEDRPRKKMKKSIEAEPRPSDGEAALVEVVTRDGVSPETPPEKRKRGRIEFPDRVEFSYDETTPLILNPLRCAELTRQIRSGTKEMPQLEDLYFKSEYIDAASSRARSDGSMNFLVEKYDSALKQTMIQLGSSEKLAQARLKAIERVREEHKKANEKAAKEKEILRVKFKEVEGKLKSAGVAWKELSRENTRLEQATANLEKEKAELLEERDAREVDQRKAALEGLSEFGGYS</sequence>
<feature type="compositionally biased region" description="Basic and acidic residues" evidence="2">
    <location>
        <begin position="862"/>
        <end position="882"/>
    </location>
</feature>
<feature type="compositionally biased region" description="Polar residues" evidence="2">
    <location>
        <begin position="809"/>
        <end position="819"/>
    </location>
</feature>
<organism evidence="3 4">
    <name type="scientific">Brassica cretica</name>
    <name type="common">Mustard</name>
    <dbReference type="NCBI Taxonomy" id="69181"/>
    <lineage>
        <taxon>Eukaryota</taxon>
        <taxon>Viridiplantae</taxon>
        <taxon>Streptophyta</taxon>
        <taxon>Embryophyta</taxon>
        <taxon>Tracheophyta</taxon>
        <taxon>Spermatophyta</taxon>
        <taxon>Magnoliopsida</taxon>
        <taxon>eudicotyledons</taxon>
        <taxon>Gunneridae</taxon>
        <taxon>Pentapetalae</taxon>
        <taxon>rosids</taxon>
        <taxon>malvids</taxon>
        <taxon>Brassicales</taxon>
        <taxon>Brassicaceae</taxon>
        <taxon>Brassiceae</taxon>
        <taxon>Brassica</taxon>
    </lineage>
</organism>
<feature type="compositionally biased region" description="Basic and acidic residues" evidence="2">
    <location>
        <begin position="496"/>
        <end position="515"/>
    </location>
</feature>